<keyword evidence="2" id="KW-1185">Reference proteome</keyword>
<dbReference type="InterPro" id="IPR001544">
    <property type="entry name" value="Aminotrans_IV"/>
</dbReference>
<dbReference type="SUPFAM" id="SSF56752">
    <property type="entry name" value="D-aminoacid aminotransferase-like PLP-dependent enzymes"/>
    <property type="match status" value="1"/>
</dbReference>
<keyword evidence="1" id="KW-0032">Aminotransferase</keyword>
<keyword evidence="1" id="KW-0808">Transferase</keyword>
<dbReference type="Pfam" id="PF01063">
    <property type="entry name" value="Aminotran_4"/>
    <property type="match status" value="1"/>
</dbReference>
<gene>
    <name evidence="1" type="ORF">GCM10023196_004980</name>
</gene>
<reference evidence="2" key="1">
    <citation type="journal article" date="2019" name="Int. J. Syst. Evol. Microbiol.">
        <title>The Global Catalogue of Microorganisms (GCM) 10K type strain sequencing project: providing services to taxonomists for standard genome sequencing and annotation.</title>
        <authorList>
            <consortium name="The Broad Institute Genomics Platform"/>
            <consortium name="The Broad Institute Genome Sequencing Center for Infectious Disease"/>
            <person name="Wu L."/>
            <person name="Ma J."/>
        </authorList>
    </citation>
    <scope>NUCLEOTIDE SEQUENCE [LARGE SCALE GENOMIC DNA]</scope>
    <source>
        <strain evidence="2">JCM 17939</strain>
    </source>
</reference>
<dbReference type="Gene3D" id="3.20.10.10">
    <property type="entry name" value="D-amino Acid Aminotransferase, subunit A, domain 2"/>
    <property type="match status" value="1"/>
</dbReference>
<dbReference type="Proteomes" id="UP001501442">
    <property type="component" value="Unassembled WGS sequence"/>
</dbReference>
<dbReference type="NCBIfam" id="NF006734">
    <property type="entry name" value="PRK09266.1"/>
    <property type="match status" value="1"/>
</dbReference>
<dbReference type="InterPro" id="IPR036038">
    <property type="entry name" value="Aminotransferase-like"/>
</dbReference>
<accession>A0ABP8U3E2</accession>
<evidence type="ECO:0000313" key="2">
    <source>
        <dbReference type="Proteomes" id="UP001501442"/>
    </source>
</evidence>
<dbReference type="RefSeq" id="WP_345428891.1">
    <property type="nucleotide sequence ID" value="NZ_BAABHK010000001.1"/>
</dbReference>
<comment type="caution">
    <text evidence="1">The sequence shown here is derived from an EMBL/GenBank/DDBJ whole genome shotgun (WGS) entry which is preliminary data.</text>
</comment>
<dbReference type="EMBL" id="BAABHK010000001">
    <property type="protein sequence ID" value="GAA4620548.1"/>
    <property type="molecule type" value="Genomic_DNA"/>
</dbReference>
<evidence type="ECO:0000313" key="1">
    <source>
        <dbReference type="EMBL" id="GAA4620548.1"/>
    </source>
</evidence>
<organism evidence="1 2">
    <name type="scientific">Actinoallomurus vinaceus</name>
    <dbReference type="NCBI Taxonomy" id="1080074"/>
    <lineage>
        <taxon>Bacteria</taxon>
        <taxon>Bacillati</taxon>
        <taxon>Actinomycetota</taxon>
        <taxon>Actinomycetes</taxon>
        <taxon>Streptosporangiales</taxon>
        <taxon>Thermomonosporaceae</taxon>
        <taxon>Actinoallomurus</taxon>
    </lineage>
</organism>
<sequence length="262" mass="28125">MAPPAPLRLEIDGGPATADGLRHLALVNYGHLTVMQVRSRRTRGLELHVARLDAANRELFGTGLDGELVRERIRHALGDDIEDATIRLVVFQPWDADDVSVLVIVRPPGGMPAAPQTLRTVGYQRPVAHIKHVGAFGQIHFGRAAGRAGFDDALLTGPDGVISETSIANIGFFDGASVVWPDAPLLEGITMQLLERTLAERGLPSRRRTVRVGDLASFDTAFVGNSGGVAPVGRVDDLTLPVDPGLVKTLTEAYESVPWDLI</sequence>
<dbReference type="GO" id="GO:0008483">
    <property type="term" value="F:transaminase activity"/>
    <property type="evidence" value="ECO:0007669"/>
    <property type="project" value="UniProtKB-KW"/>
</dbReference>
<proteinExistence type="predicted"/>
<protein>
    <submittedName>
        <fullName evidence="1">Aminotransferase class IV family protein</fullName>
    </submittedName>
</protein>
<dbReference type="InterPro" id="IPR043132">
    <property type="entry name" value="BCAT-like_C"/>
</dbReference>
<name>A0ABP8U3E2_9ACTN</name>